<name>B7G7E4_PHATC</name>
<dbReference type="RefSeq" id="XP_002183260.1">
    <property type="nucleotide sequence ID" value="XM_002183224.1"/>
</dbReference>
<protein>
    <recommendedName>
        <fullName evidence="4">BZIP domain-containing protein</fullName>
    </recommendedName>
</protein>
<dbReference type="InParanoid" id="B7G7E4"/>
<dbReference type="Gene3D" id="3.40.525.10">
    <property type="entry name" value="CRAL-TRIO lipid binding domain"/>
    <property type="match status" value="1"/>
</dbReference>
<evidence type="ECO:0000313" key="2">
    <source>
        <dbReference type="EMBL" id="EEC45478.1"/>
    </source>
</evidence>
<dbReference type="GeneID" id="7194680"/>
<sequence>MDLFLKAKKRSSSDGPRSGALKCSAKVDLFKPTKKLTRAPEDSDYNVESAKSMVASAGIASGQEQCSIDRTVGIPTSTLALSAEKGNHQWMFFNVTQGSGVYESLQQFSHELDKIPDFEKSAYIEACQTIPMILYRESNPEIFLRFRCENVAAAALLFAQHWQVRKNVFGERAFLPMNSTGEGTLSPTDLLLYRTHYLVALPNNQDGCSVQFFEPGVLASFTPARLRCVFYTQFLAMHNTNNAKDGYTILTYMDERGFDGIFGRETPASLLKAMPVRLGALLLFHTLTGDEMNVFERCVPQLTRLYSCPVKTFSLATCTKEEIGDFFQIRALKPEALPVKVGGALSQADVINLDKARTQMEWQAHAELAHSDLLNLADTDKVFQSKTKGHDLLNVPQRPKSWIFQTQLDHCNSTALDAFAKALREIPQSEKSSFLEALESAPDLLHRETHPRIFLQFEANDPLAAARRFVSHWQTRQRLFGDRAFLPMNTTGDGALSSDDIELLSSTYITLLEKDNVGRDVIFYTPELAGAESTERLKCGFYTLTRIMQNEKTVENGAVVIALLGQTEMGQAAGRSGVAEMLRRSIPIRFKRVHIIHCLSGFEEQVFEKRVLPSVLGLFGCQVLAHDANAPSEVLATLVACGLKEEHLPDLIGGKMSFADIVALNENRRGQERADITGLLSGVGEPGEVHVADDLSLNGGFDHENGDPHFRDEMIVKNPKETQEVRDWEQRNGAIVSSSGEVEVNEENLHFLKGENRKRILNVIASRRKRLRRKERYESLEKFCNDLCARKAAMQEANARLEELLRKASGVVAAYKMSMRTSMSSSFPLDTYTLSTMGYGAHALHGSVMFSPHGMPIPVTNGLIEEQLWRHFMDGQLVTQAAANEANHNASVAQRHMLPMFLRPSDRGARPYGSLPVGPNLCGDLRDIAGRALTANSLRDGLTAWEIGGALDATHKDRLYAELDRKVLRKPD</sequence>
<dbReference type="EMBL" id="CM000620">
    <property type="protein sequence ID" value="EEC45478.1"/>
    <property type="molecule type" value="Genomic_DNA"/>
</dbReference>
<reference evidence="2 3" key="1">
    <citation type="journal article" date="2008" name="Nature">
        <title>The Phaeodactylum genome reveals the evolutionary history of diatom genomes.</title>
        <authorList>
            <person name="Bowler C."/>
            <person name="Allen A.E."/>
            <person name="Badger J.H."/>
            <person name="Grimwood J."/>
            <person name="Jabbari K."/>
            <person name="Kuo A."/>
            <person name="Maheswari U."/>
            <person name="Martens C."/>
            <person name="Maumus F."/>
            <person name="Otillar R.P."/>
            <person name="Rayko E."/>
            <person name="Salamov A."/>
            <person name="Vandepoele K."/>
            <person name="Beszteri B."/>
            <person name="Gruber A."/>
            <person name="Heijde M."/>
            <person name="Katinka M."/>
            <person name="Mock T."/>
            <person name="Valentin K."/>
            <person name="Verret F."/>
            <person name="Berges J.A."/>
            <person name="Brownlee C."/>
            <person name="Cadoret J.P."/>
            <person name="Chiovitti A."/>
            <person name="Choi C.J."/>
            <person name="Coesel S."/>
            <person name="De Martino A."/>
            <person name="Detter J.C."/>
            <person name="Durkin C."/>
            <person name="Falciatore A."/>
            <person name="Fournet J."/>
            <person name="Haruta M."/>
            <person name="Huysman M.J."/>
            <person name="Jenkins B.D."/>
            <person name="Jiroutova K."/>
            <person name="Jorgensen R.E."/>
            <person name="Joubert Y."/>
            <person name="Kaplan A."/>
            <person name="Kroger N."/>
            <person name="Kroth P.G."/>
            <person name="La Roche J."/>
            <person name="Lindquist E."/>
            <person name="Lommer M."/>
            <person name="Martin-Jezequel V."/>
            <person name="Lopez P.J."/>
            <person name="Lucas S."/>
            <person name="Mangogna M."/>
            <person name="McGinnis K."/>
            <person name="Medlin L.K."/>
            <person name="Montsant A."/>
            <person name="Oudot-Le Secq M.P."/>
            <person name="Napoli C."/>
            <person name="Obornik M."/>
            <person name="Parker M.S."/>
            <person name="Petit J.L."/>
            <person name="Porcel B.M."/>
            <person name="Poulsen N."/>
            <person name="Robison M."/>
            <person name="Rychlewski L."/>
            <person name="Rynearson T.A."/>
            <person name="Schmutz J."/>
            <person name="Shapiro H."/>
            <person name="Siaut M."/>
            <person name="Stanley M."/>
            <person name="Sussman M.R."/>
            <person name="Taylor A.R."/>
            <person name="Vardi A."/>
            <person name="von Dassow P."/>
            <person name="Vyverman W."/>
            <person name="Willis A."/>
            <person name="Wyrwicz L.S."/>
            <person name="Rokhsar D.S."/>
            <person name="Weissenbach J."/>
            <person name="Armbrust E.V."/>
            <person name="Green B.R."/>
            <person name="Van de Peer Y."/>
            <person name="Grigoriev I.V."/>
        </authorList>
    </citation>
    <scope>NUCLEOTIDE SEQUENCE [LARGE SCALE GENOMIC DNA]</scope>
    <source>
        <strain evidence="2 3">CCAP 1055/1</strain>
    </source>
</reference>
<gene>
    <name evidence="2" type="ORF">PHATRDRAFT_48695</name>
</gene>
<evidence type="ECO:0000256" key="1">
    <source>
        <dbReference type="SAM" id="Coils"/>
    </source>
</evidence>
<organism evidence="2 3">
    <name type="scientific">Phaeodactylum tricornutum (strain CCAP 1055/1)</name>
    <dbReference type="NCBI Taxonomy" id="556484"/>
    <lineage>
        <taxon>Eukaryota</taxon>
        <taxon>Sar</taxon>
        <taxon>Stramenopiles</taxon>
        <taxon>Ochrophyta</taxon>
        <taxon>Bacillariophyta</taxon>
        <taxon>Bacillariophyceae</taxon>
        <taxon>Bacillariophycidae</taxon>
        <taxon>Naviculales</taxon>
        <taxon>Phaeodactylaceae</taxon>
        <taxon>Phaeodactylum</taxon>
    </lineage>
</organism>
<proteinExistence type="predicted"/>
<dbReference type="InterPro" id="IPR036865">
    <property type="entry name" value="CRAL-TRIO_dom_sf"/>
</dbReference>
<feature type="coiled-coil region" evidence="1">
    <location>
        <begin position="784"/>
        <end position="814"/>
    </location>
</feature>
<evidence type="ECO:0008006" key="4">
    <source>
        <dbReference type="Google" id="ProtNLM"/>
    </source>
</evidence>
<dbReference type="HOGENOM" id="CLU_305339_0_0_1"/>
<dbReference type="KEGG" id="pti:PHATRDRAFT_48695"/>
<dbReference type="Proteomes" id="UP000000759">
    <property type="component" value="Chromosome 18"/>
</dbReference>
<keyword evidence="3" id="KW-1185">Reference proteome</keyword>
<accession>B7G7E4</accession>
<keyword evidence="1" id="KW-0175">Coiled coil</keyword>
<dbReference type="PaxDb" id="2850-Phatr48695"/>
<reference evidence="3" key="2">
    <citation type="submission" date="2008-08" db="EMBL/GenBank/DDBJ databases">
        <authorList>
            <consortium name="Diatom Consortium"/>
            <person name="Grigoriev I."/>
            <person name="Grimwood J."/>
            <person name="Kuo A."/>
            <person name="Otillar R.P."/>
            <person name="Salamov A."/>
            <person name="Detter J.C."/>
            <person name="Lindquist E."/>
            <person name="Shapiro H."/>
            <person name="Lucas S."/>
            <person name="Glavina del Rio T."/>
            <person name="Pitluck S."/>
            <person name="Rokhsar D."/>
            <person name="Bowler C."/>
        </authorList>
    </citation>
    <scope>GENOME REANNOTATION</scope>
    <source>
        <strain evidence="3">CCAP 1055/1</strain>
    </source>
</reference>
<dbReference type="AlphaFoldDB" id="B7G7E4"/>
<evidence type="ECO:0000313" key="3">
    <source>
        <dbReference type="Proteomes" id="UP000000759"/>
    </source>
</evidence>